<dbReference type="Gene3D" id="3.40.50.1000">
    <property type="entry name" value="HAD superfamily/HAD-like"/>
    <property type="match status" value="1"/>
</dbReference>
<proteinExistence type="inferred from homology"/>
<dbReference type="Proteomes" id="UP001056201">
    <property type="component" value="Chromosome 2"/>
</dbReference>
<evidence type="ECO:0000256" key="5">
    <source>
        <dbReference type="ARBA" id="ARBA00023277"/>
    </source>
</evidence>
<sequence length="189" mass="19818">MKRAAFLDRDGVINVEHGYVHTWDAFEFVPGSIEAMRRLHEAGYALVVITNQSGLARGMYTEAQYQALTHQLTQHLAEQGVPLAATYHCPHHPGGSVPALAVDCDCRKPAPGMVLRAQRELGLSLADSLLVGDKGSDAEAGRSAGVGRVMLVQSGHALSAADAALADSVHADLAEAVAHALAQPACPAP</sequence>
<dbReference type="PIRSF" id="PIRSF004682">
    <property type="entry name" value="GmhB"/>
    <property type="match status" value="1"/>
</dbReference>
<dbReference type="EMBL" id="CP097636">
    <property type="protein sequence ID" value="URI11407.1"/>
    <property type="molecule type" value="Genomic_DNA"/>
</dbReference>
<evidence type="ECO:0000256" key="3">
    <source>
        <dbReference type="ARBA" id="ARBA00022723"/>
    </source>
</evidence>
<comment type="subcellular location">
    <subcellularLocation>
        <location evidence="1 7">Cytoplasm</location>
    </subcellularLocation>
</comment>
<dbReference type="NCBIfam" id="TIGR01656">
    <property type="entry name" value="Histidinol-ppas"/>
    <property type="match status" value="1"/>
</dbReference>
<reference evidence="8" key="1">
    <citation type="submission" date="2022-05" db="EMBL/GenBank/DDBJ databases">
        <title>An RpoN-dependent PEP-CTERM gene is involved in floc formation of an Aquincola tertiaricarbonis strain.</title>
        <authorList>
            <person name="Qiu D."/>
            <person name="Xia M."/>
        </authorList>
    </citation>
    <scope>NUCLEOTIDE SEQUENCE</scope>
    <source>
        <strain evidence="8">RN12</strain>
    </source>
</reference>
<dbReference type="InterPro" id="IPR006543">
    <property type="entry name" value="Histidinol-phos"/>
</dbReference>
<dbReference type="InterPro" id="IPR023214">
    <property type="entry name" value="HAD_sf"/>
</dbReference>
<dbReference type="CDD" id="cd07503">
    <property type="entry name" value="HAD_HisB-N"/>
    <property type="match status" value="1"/>
</dbReference>
<dbReference type="InterPro" id="IPR036412">
    <property type="entry name" value="HAD-like_sf"/>
</dbReference>
<gene>
    <name evidence="8" type="primary">gmhB</name>
    <name evidence="8" type="ORF">MW290_20905</name>
</gene>
<keyword evidence="5 7" id="KW-0119">Carbohydrate metabolism</keyword>
<evidence type="ECO:0000256" key="6">
    <source>
        <dbReference type="ARBA" id="ARBA00031828"/>
    </source>
</evidence>
<evidence type="ECO:0000256" key="2">
    <source>
        <dbReference type="ARBA" id="ARBA00022490"/>
    </source>
</evidence>
<evidence type="ECO:0000313" key="9">
    <source>
        <dbReference type="Proteomes" id="UP001056201"/>
    </source>
</evidence>
<dbReference type="EC" id="3.1.3.-" evidence="7"/>
<evidence type="ECO:0000256" key="7">
    <source>
        <dbReference type="PIRNR" id="PIRNR004682"/>
    </source>
</evidence>
<dbReference type="InterPro" id="IPR004446">
    <property type="entry name" value="Heptose_bisP_phosphatase"/>
</dbReference>
<dbReference type="Pfam" id="PF13242">
    <property type="entry name" value="Hydrolase_like"/>
    <property type="match status" value="1"/>
</dbReference>
<comment type="similarity">
    <text evidence="7">Belongs to the gmhB family.</text>
</comment>
<dbReference type="PANTHER" id="PTHR42891:SF1">
    <property type="entry name" value="D-GLYCERO-BETA-D-MANNO-HEPTOSE-1,7-BISPHOSPHATE 7-PHOSPHATASE"/>
    <property type="match status" value="1"/>
</dbReference>
<evidence type="ECO:0000256" key="4">
    <source>
        <dbReference type="ARBA" id="ARBA00022801"/>
    </source>
</evidence>
<keyword evidence="9" id="KW-1185">Reference proteome</keyword>
<protein>
    <recommendedName>
        <fullName evidence="6 7">D,D-heptose 1,7-bisphosphate phosphatase</fullName>
        <ecNumber evidence="7">3.1.3.-</ecNumber>
    </recommendedName>
</protein>
<name>A0ABY4SDL2_AQUTE</name>
<keyword evidence="3" id="KW-0479">Metal-binding</keyword>
<dbReference type="SUPFAM" id="SSF56784">
    <property type="entry name" value="HAD-like"/>
    <property type="match status" value="1"/>
</dbReference>
<evidence type="ECO:0000313" key="8">
    <source>
        <dbReference type="EMBL" id="URI11407.1"/>
    </source>
</evidence>
<accession>A0ABY4SDL2</accession>
<dbReference type="InterPro" id="IPR006549">
    <property type="entry name" value="HAD-SF_hydro_IIIA"/>
</dbReference>
<dbReference type="NCBIfam" id="NF006506">
    <property type="entry name" value="PRK08942.1"/>
    <property type="match status" value="1"/>
</dbReference>
<dbReference type="NCBIfam" id="TIGR01662">
    <property type="entry name" value="HAD-SF-IIIA"/>
    <property type="match status" value="1"/>
</dbReference>
<dbReference type="PANTHER" id="PTHR42891">
    <property type="entry name" value="D-GLYCERO-BETA-D-MANNO-HEPTOSE-1,7-BISPHOSPHATE 7-PHOSPHATASE"/>
    <property type="match status" value="1"/>
</dbReference>
<evidence type="ECO:0000256" key="1">
    <source>
        <dbReference type="ARBA" id="ARBA00004496"/>
    </source>
</evidence>
<keyword evidence="4 7" id="KW-0378">Hydrolase</keyword>
<dbReference type="GO" id="GO:0034200">
    <property type="term" value="F:D-glycero-beta-D-manno-heptose 1,7-bisphosphate 7-phosphatase activity"/>
    <property type="evidence" value="ECO:0007669"/>
    <property type="project" value="UniProtKB-EC"/>
</dbReference>
<dbReference type="NCBIfam" id="TIGR00213">
    <property type="entry name" value="GmhB_yaeD"/>
    <property type="match status" value="1"/>
</dbReference>
<keyword evidence="2 7" id="KW-0963">Cytoplasm</keyword>
<dbReference type="RefSeq" id="WP_250199602.1">
    <property type="nucleotide sequence ID" value="NZ_CP097636.1"/>
</dbReference>
<organism evidence="8 9">
    <name type="scientific">Aquincola tertiaricarbonis</name>
    <dbReference type="NCBI Taxonomy" id="391953"/>
    <lineage>
        <taxon>Bacteria</taxon>
        <taxon>Pseudomonadati</taxon>
        <taxon>Pseudomonadota</taxon>
        <taxon>Betaproteobacteria</taxon>
        <taxon>Burkholderiales</taxon>
        <taxon>Sphaerotilaceae</taxon>
        <taxon>Aquincola</taxon>
    </lineage>
</organism>